<evidence type="ECO:0008006" key="3">
    <source>
        <dbReference type="Google" id="ProtNLM"/>
    </source>
</evidence>
<reference evidence="1 2" key="1">
    <citation type="submission" date="2024-04" db="EMBL/GenBank/DDBJ databases">
        <title>Tritrichomonas musculus Genome.</title>
        <authorList>
            <person name="Alves-Ferreira E."/>
            <person name="Grigg M."/>
            <person name="Lorenzi H."/>
            <person name="Galac M."/>
        </authorList>
    </citation>
    <scope>NUCLEOTIDE SEQUENCE [LARGE SCALE GENOMIC DNA]</scope>
    <source>
        <strain evidence="1 2">EAF2021</strain>
    </source>
</reference>
<dbReference type="EMBL" id="JAPFFF010000006">
    <property type="protein sequence ID" value="KAK8887152.1"/>
    <property type="molecule type" value="Genomic_DNA"/>
</dbReference>
<accession>A0ABR2K7P5</accession>
<dbReference type="Proteomes" id="UP001470230">
    <property type="component" value="Unassembled WGS sequence"/>
</dbReference>
<comment type="caution">
    <text evidence="1">The sequence shown here is derived from an EMBL/GenBank/DDBJ whole genome shotgun (WGS) entry which is preliminary data.</text>
</comment>
<name>A0ABR2K7P5_9EUKA</name>
<evidence type="ECO:0000313" key="2">
    <source>
        <dbReference type="Proteomes" id="UP001470230"/>
    </source>
</evidence>
<sequence>MEGIDESDLSSESDDEIKLPARGNIKIPEQFSVDNLLFARLKDPIIPRSYSFQENATIITENALIQGGKDSHFIPPAPIDVFINKDGCIFKPFSNQFPFFIFKILEIDENQEEAYFLSYNNTLPQYLIKCIETFPCQVAPSIEIFYSYAHYLVLNNIIDSQMNLFKYSQLLSAHTVDYKLWRSFFIYSIKHSLNAIFPLFSVCNFYLFQFMNQEQADNARIEIFLLFFAMICTSEIIEHKLFPNVLHQMRSCLVDVDFDLSQVNYIIKIMTDFFLNFPIEAISSVASFYPMDGIGALLLNGFSIRMILRFFGLSFNDDDHNLNMEIIANELYRIQSLCESDDDKNLQKASAVLVLAERALVSAMRITNVQNDVILKMIHSLRFSMKKTDLGLLTRLKEQIHFTRTQFETLSQGGGFNPPQDPNTFF</sequence>
<organism evidence="1 2">
    <name type="scientific">Tritrichomonas musculus</name>
    <dbReference type="NCBI Taxonomy" id="1915356"/>
    <lineage>
        <taxon>Eukaryota</taxon>
        <taxon>Metamonada</taxon>
        <taxon>Parabasalia</taxon>
        <taxon>Tritrichomonadida</taxon>
        <taxon>Tritrichomonadidae</taxon>
        <taxon>Tritrichomonas</taxon>
    </lineage>
</organism>
<protein>
    <recommendedName>
        <fullName evidence="3">Rab-GAP TBC domain-containing protein</fullName>
    </recommendedName>
</protein>
<proteinExistence type="predicted"/>
<keyword evidence="2" id="KW-1185">Reference proteome</keyword>
<gene>
    <name evidence="1" type="ORF">M9Y10_038190</name>
</gene>
<evidence type="ECO:0000313" key="1">
    <source>
        <dbReference type="EMBL" id="KAK8887152.1"/>
    </source>
</evidence>